<evidence type="ECO:0000256" key="4">
    <source>
        <dbReference type="ARBA" id="ARBA00022679"/>
    </source>
</evidence>
<dbReference type="InterPro" id="IPR027417">
    <property type="entry name" value="P-loop_NTPase"/>
</dbReference>
<evidence type="ECO:0000256" key="6">
    <source>
        <dbReference type="ARBA" id="ARBA00022741"/>
    </source>
</evidence>
<protein>
    <recommendedName>
        <fullName evidence="10">tRNA dimethylallyltransferase</fullName>
        <ecNumber evidence="10">2.5.1.75</ecNumber>
    </recommendedName>
    <alternativeName>
        <fullName evidence="10">Dimethylallyl diphosphate:tRNA dimethylallyltransferase</fullName>
        <shortName evidence="10">DMAPP:tRNA dimethylallyltransferase</shortName>
        <shortName evidence="10">DMATase</shortName>
    </alternativeName>
    <alternativeName>
        <fullName evidence="10">Isopentenyl-diphosphate:tRNA isopentenyltransferase</fullName>
        <shortName evidence="10">IPP transferase</shortName>
        <shortName evidence="10">IPPT</shortName>
        <shortName evidence="10">IPTase</shortName>
    </alternativeName>
</protein>
<evidence type="ECO:0000256" key="8">
    <source>
        <dbReference type="ARBA" id="ARBA00022842"/>
    </source>
</evidence>
<dbReference type="PANTHER" id="PTHR11088:SF60">
    <property type="entry name" value="TRNA DIMETHYLALLYLTRANSFERASE"/>
    <property type="match status" value="1"/>
</dbReference>
<dbReference type="AlphaFoldDB" id="A0A955RQM8"/>
<evidence type="ECO:0000256" key="13">
    <source>
        <dbReference type="RuleBase" id="RU003785"/>
    </source>
</evidence>
<comment type="caution">
    <text evidence="14">The sequence shown here is derived from an EMBL/GenBank/DDBJ whole genome shotgun (WGS) entry which is preliminary data.</text>
</comment>
<dbReference type="Gene3D" id="1.10.20.140">
    <property type="match status" value="1"/>
</dbReference>
<dbReference type="Gene3D" id="3.40.50.300">
    <property type="entry name" value="P-loop containing nucleotide triphosphate hydrolases"/>
    <property type="match status" value="1"/>
</dbReference>
<evidence type="ECO:0000256" key="5">
    <source>
        <dbReference type="ARBA" id="ARBA00022694"/>
    </source>
</evidence>
<dbReference type="InterPro" id="IPR039657">
    <property type="entry name" value="Dimethylallyltransferase"/>
</dbReference>
<sequence>MNRSKTPILVIVGPTGTGKTSLAASILKSLQGEIISADSRQVYKSLDYTTNKLRVGDEATVSRHDGYWLQDDVRINLYDVIDITRSFSVGEYVDMALLEIDRITKNDRLPIVVGGSGFYADGLLGISPISAVGVDYRLRESLQELSVKELQSRLLSIDPNVLKRLNTADSSNKQRLIRFIEIAEQAGSVGKGIYYSPLQHADIDVLFIGLTSSREYLYRKADDWVNELFHTSVFRSEIELVATTPNVSPVLKRGFIYNEGLMHLNGELPLKDAITRTQFRLHQYIKRQMVWFKRNNKIHWFDITDPGFKSLVFETVEGWYHS</sequence>
<dbReference type="EC" id="2.5.1.75" evidence="10"/>
<dbReference type="Proteomes" id="UP000751518">
    <property type="component" value="Unassembled WGS sequence"/>
</dbReference>
<evidence type="ECO:0000256" key="11">
    <source>
        <dbReference type="RuleBase" id="RU003783"/>
    </source>
</evidence>
<evidence type="ECO:0000313" key="14">
    <source>
        <dbReference type="EMBL" id="MCA9391614.1"/>
    </source>
</evidence>
<evidence type="ECO:0000256" key="1">
    <source>
        <dbReference type="ARBA" id="ARBA00001946"/>
    </source>
</evidence>
<dbReference type="GO" id="GO:0005524">
    <property type="term" value="F:ATP binding"/>
    <property type="evidence" value="ECO:0007669"/>
    <property type="project" value="UniProtKB-UniRule"/>
</dbReference>
<feature type="binding site" evidence="10">
    <location>
        <begin position="15"/>
        <end position="20"/>
    </location>
    <ligand>
        <name>substrate</name>
    </ligand>
</feature>
<evidence type="ECO:0000256" key="9">
    <source>
        <dbReference type="ARBA" id="ARBA00049563"/>
    </source>
</evidence>
<feature type="binding site" evidence="10">
    <location>
        <begin position="13"/>
        <end position="20"/>
    </location>
    <ligand>
        <name>ATP</name>
        <dbReference type="ChEBI" id="CHEBI:30616"/>
    </ligand>
</feature>
<dbReference type="EMBL" id="JAGQKZ010000001">
    <property type="protein sequence ID" value="MCA9391614.1"/>
    <property type="molecule type" value="Genomic_DNA"/>
</dbReference>
<dbReference type="HAMAP" id="MF_00185">
    <property type="entry name" value="IPP_trans"/>
    <property type="match status" value="1"/>
</dbReference>
<feature type="region of interest" description="Interaction with substrate tRNA" evidence="10">
    <location>
        <begin position="174"/>
        <end position="178"/>
    </location>
</feature>
<evidence type="ECO:0000256" key="3">
    <source>
        <dbReference type="ARBA" id="ARBA00005842"/>
    </source>
</evidence>
<keyword evidence="5 10" id="KW-0819">tRNA processing</keyword>
<organism evidence="14 15">
    <name type="scientific">candidate division WWE3 bacterium</name>
    <dbReference type="NCBI Taxonomy" id="2053526"/>
    <lineage>
        <taxon>Bacteria</taxon>
        <taxon>Katanobacteria</taxon>
    </lineage>
</organism>
<comment type="subunit">
    <text evidence="10">Monomer.</text>
</comment>
<dbReference type="GO" id="GO:0006400">
    <property type="term" value="P:tRNA modification"/>
    <property type="evidence" value="ECO:0007669"/>
    <property type="project" value="TreeGrafter"/>
</dbReference>
<proteinExistence type="inferred from homology"/>
<keyword evidence="7 10" id="KW-0067">ATP-binding</keyword>
<keyword evidence="8 10" id="KW-0460">Magnesium</keyword>
<feature type="site" description="Interaction with substrate tRNA" evidence="10">
    <location>
        <position position="139"/>
    </location>
</feature>
<reference evidence="14" key="1">
    <citation type="submission" date="2020-04" db="EMBL/GenBank/DDBJ databases">
        <authorList>
            <person name="Zhang T."/>
        </authorList>
    </citation>
    <scope>NUCLEOTIDE SEQUENCE</scope>
    <source>
        <strain evidence="14">HKST-UBA03</strain>
    </source>
</reference>
<evidence type="ECO:0000256" key="7">
    <source>
        <dbReference type="ARBA" id="ARBA00022840"/>
    </source>
</evidence>
<feature type="region of interest" description="Interaction with substrate tRNA" evidence="10">
    <location>
        <begin position="38"/>
        <end position="41"/>
    </location>
</feature>
<accession>A0A955RQM8</accession>
<name>A0A955RQM8_UNCKA</name>
<gene>
    <name evidence="10 14" type="primary">miaA</name>
    <name evidence="14" type="ORF">KC614_00225</name>
</gene>
<dbReference type="PANTHER" id="PTHR11088">
    <property type="entry name" value="TRNA DIMETHYLALLYLTRANSFERASE"/>
    <property type="match status" value="1"/>
</dbReference>
<dbReference type="Pfam" id="PF01715">
    <property type="entry name" value="IPPT"/>
    <property type="match status" value="1"/>
</dbReference>
<evidence type="ECO:0000256" key="10">
    <source>
        <dbReference type="HAMAP-Rule" id="MF_00185"/>
    </source>
</evidence>
<comment type="function">
    <text evidence="2 10 12">Catalyzes the transfer of a dimethylallyl group onto the adenine at position 37 in tRNAs that read codons beginning with uridine, leading to the formation of N6-(dimethylallyl)adenosine (i(6)A).</text>
</comment>
<dbReference type="InterPro" id="IPR018022">
    <property type="entry name" value="IPT"/>
</dbReference>
<evidence type="ECO:0000313" key="15">
    <source>
        <dbReference type="Proteomes" id="UP000751518"/>
    </source>
</evidence>
<dbReference type="GO" id="GO:0052381">
    <property type="term" value="F:tRNA dimethylallyltransferase activity"/>
    <property type="evidence" value="ECO:0007669"/>
    <property type="project" value="UniProtKB-UniRule"/>
</dbReference>
<keyword evidence="4 10" id="KW-0808">Transferase</keyword>
<comment type="similarity">
    <text evidence="3 10 13">Belongs to the IPP transferase family.</text>
</comment>
<dbReference type="SUPFAM" id="SSF52540">
    <property type="entry name" value="P-loop containing nucleoside triphosphate hydrolases"/>
    <property type="match status" value="1"/>
</dbReference>
<feature type="site" description="Interaction with substrate tRNA" evidence="10">
    <location>
        <position position="116"/>
    </location>
</feature>
<dbReference type="NCBIfam" id="TIGR00174">
    <property type="entry name" value="miaA"/>
    <property type="match status" value="1"/>
</dbReference>
<evidence type="ECO:0000256" key="12">
    <source>
        <dbReference type="RuleBase" id="RU003784"/>
    </source>
</evidence>
<comment type="catalytic activity">
    <reaction evidence="9 10 11">
        <text>adenosine(37) in tRNA + dimethylallyl diphosphate = N(6)-dimethylallyladenosine(37) in tRNA + diphosphate</text>
        <dbReference type="Rhea" id="RHEA:26482"/>
        <dbReference type="Rhea" id="RHEA-COMP:10162"/>
        <dbReference type="Rhea" id="RHEA-COMP:10375"/>
        <dbReference type="ChEBI" id="CHEBI:33019"/>
        <dbReference type="ChEBI" id="CHEBI:57623"/>
        <dbReference type="ChEBI" id="CHEBI:74411"/>
        <dbReference type="ChEBI" id="CHEBI:74415"/>
        <dbReference type="EC" id="2.5.1.75"/>
    </reaction>
</comment>
<reference evidence="14" key="2">
    <citation type="journal article" date="2021" name="Microbiome">
        <title>Successional dynamics and alternative stable states in a saline activated sludge microbial community over 9 years.</title>
        <authorList>
            <person name="Wang Y."/>
            <person name="Ye J."/>
            <person name="Ju F."/>
            <person name="Liu L."/>
            <person name="Boyd J.A."/>
            <person name="Deng Y."/>
            <person name="Parks D.H."/>
            <person name="Jiang X."/>
            <person name="Yin X."/>
            <person name="Woodcroft B.J."/>
            <person name="Tyson G.W."/>
            <person name="Hugenholtz P."/>
            <person name="Polz M.F."/>
            <person name="Zhang T."/>
        </authorList>
    </citation>
    <scope>NUCLEOTIDE SEQUENCE</scope>
    <source>
        <strain evidence="14">HKST-UBA03</strain>
    </source>
</reference>
<comment type="cofactor">
    <cofactor evidence="1 10">
        <name>Mg(2+)</name>
        <dbReference type="ChEBI" id="CHEBI:18420"/>
    </cofactor>
</comment>
<keyword evidence="6 10" id="KW-0547">Nucleotide-binding</keyword>
<evidence type="ECO:0000256" key="2">
    <source>
        <dbReference type="ARBA" id="ARBA00003213"/>
    </source>
</evidence>
<comment type="caution">
    <text evidence="10">Lacks conserved residue(s) required for the propagation of feature annotation.</text>
</comment>